<proteinExistence type="predicted"/>
<evidence type="ECO:0000313" key="4">
    <source>
        <dbReference type="Proteomes" id="UP000720189"/>
    </source>
</evidence>
<dbReference type="Gene3D" id="3.30.200.20">
    <property type="entry name" value="Phosphorylase Kinase, domain 1"/>
    <property type="match status" value="1"/>
</dbReference>
<dbReference type="SMART" id="SM00220">
    <property type="entry name" value="S_TKc"/>
    <property type="match status" value="1"/>
</dbReference>
<dbReference type="Gene3D" id="1.10.510.10">
    <property type="entry name" value="Transferase(Phosphotransferase) domain 1"/>
    <property type="match status" value="1"/>
</dbReference>
<dbReference type="PROSITE" id="PS50011">
    <property type="entry name" value="PROTEIN_KINASE_DOM"/>
    <property type="match status" value="1"/>
</dbReference>
<dbReference type="PANTHER" id="PTHR24359:SF37">
    <property type="entry name" value="PROTEIN KINASE DOMAIN-CONTAINING PROTEIN"/>
    <property type="match status" value="1"/>
</dbReference>
<dbReference type="EMBL" id="JAGMUX010000030">
    <property type="protein sequence ID" value="KAH7213303.1"/>
    <property type="molecule type" value="Genomic_DNA"/>
</dbReference>
<dbReference type="CDD" id="cd00180">
    <property type="entry name" value="PKc"/>
    <property type="match status" value="1"/>
</dbReference>
<evidence type="ECO:0000313" key="3">
    <source>
        <dbReference type="EMBL" id="KAH7213303.1"/>
    </source>
</evidence>
<dbReference type="InterPro" id="IPR011009">
    <property type="entry name" value="Kinase-like_dom_sf"/>
</dbReference>
<organism evidence="3 4">
    <name type="scientific">Fusarium redolens</name>
    <dbReference type="NCBI Taxonomy" id="48865"/>
    <lineage>
        <taxon>Eukaryota</taxon>
        <taxon>Fungi</taxon>
        <taxon>Dikarya</taxon>
        <taxon>Ascomycota</taxon>
        <taxon>Pezizomycotina</taxon>
        <taxon>Sordariomycetes</taxon>
        <taxon>Hypocreomycetidae</taxon>
        <taxon>Hypocreales</taxon>
        <taxon>Nectriaceae</taxon>
        <taxon>Fusarium</taxon>
        <taxon>Fusarium redolens species complex</taxon>
    </lineage>
</organism>
<feature type="compositionally biased region" description="Basic and acidic residues" evidence="1">
    <location>
        <begin position="19"/>
        <end position="30"/>
    </location>
</feature>
<reference evidence="3" key="1">
    <citation type="journal article" date="2021" name="Nat. Commun.">
        <title>Genetic determinants of endophytism in the Arabidopsis root mycobiome.</title>
        <authorList>
            <person name="Mesny F."/>
            <person name="Miyauchi S."/>
            <person name="Thiergart T."/>
            <person name="Pickel B."/>
            <person name="Atanasova L."/>
            <person name="Karlsson M."/>
            <person name="Huettel B."/>
            <person name="Barry K.W."/>
            <person name="Haridas S."/>
            <person name="Chen C."/>
            <person name="Bauer D."/>
            <person name="Andreopoulos W."/>
            <person name="Pangilinan J."/>
            <person name="LaButti K."/>
            <person name="Riley R."/>
            <person name="Lipzen A."/>
            <person name="Clum A."/>
            <person name="Drula E."/>
            <person name="Henrissat B."/>
            <person name="Kohler A."/>
            <person name="Grigoriev I.V."/>
            <person name="Martin F.M."/>
            <person name="Hacquard S."/>
        </authorList>
    </citation>
    <scope>NUCLEOTIDE SEQUENCE</scope>
    <source>
        <strain evidence="3">MPI-CAGE-AT-0023</strain>
    </source>
</reference>
<dbReference type="GO" id="GO:0004674">
    <property type="term" value="F:protein serine/threonine kinase activity"/>
    <property type="evidence" value="ECO:0007669"/>
    <property type="project" value="TreeGrafter"/>
</dbReference>
<keyword evidence="3" id="KW-0418">Kinase</keyword>
<accession>A0A9P9FZM8</accession>
<keyword evidence="3" id="KW-0808">Transferase</keyword>
<dbReference type="GeneID" id="70230397"/>
<evidence type="ECO:0000259" key="2">
    <source>
        <dbReference type="PROSITE" id="PS50011"/>
    </source>
</evidence>
<dbReference type="PANTHER" id="PTHR24359">
    <property type="entry name" value="SERINE/THREONINE-PROTEIN KINASE SBK1"/>
    <property type="match status" value="1"/>
</dbReference>
<dbReference type="GO" id="GO:0005524">
    <property type="term" value="F:ATP binding"/>
    <property type="evidence" value="ECO:0007669"/>
    <property type="project" value="InterPro"/>
</dbReference>
<feature type="region of interest" description="Disordered" evidence="1">
    <location>
        <begin position="1"/>
        <end position="30"/>
    </location>
</feature>
<sequence length="633" mass="72160">MLPRSNDGPPVIMVSQVEADEHRSPVKKSTEKYKYDGDGLVPIEDKSDDLGKQLREYSVEGINGQFWTDKLLRHILNRERIRAELQRPEHNFKKHQVDSYVDKIHPRGIAPSADRSPLGTFLKVFALLVLQERCGDFGHFVKAGFNDEKLPIRIENNNTVYPLKGPDVPLACFNGWRTADKEYFESYQWRINTPYFSSTEGEPLKELQLDKGTQRPWRRSLKELSGPPIEHSDNAGAFGAVTRVDIHPTSHSYQRLLTGINLDCTKFAIKTLHITGHDIESKFKEEWEMLKRFSGHTHPHLVTVLCAFSCDEEKSFIFPNATCDLSEYLEKNEPPKQQNGTLWISNQLVGLMGALDTIHNPRHLHQGVTQRYGRHGDIKCDNILCFKRSGTQNDVVLVISDFGLSAFNSDKSRSNIPNKNVPPVPGYRPPECDIEGGTISRAFDVWTLGCLYLELITWFLGGGKYVEQFSKKRTTIFINGSNNDIFFTLKSGKKKGTYVAQVKPEVTEWILLLHQHPNCSEFLHDALDVVEQEMLVVLSADIKRSPSGKLREEYERLSQKCNSRPGYTQGRPWGDEKLEIARKRMSELNIAVEAVPNENAEALIRKFPSQLPIHEGKIRKSLRTAELENIDNR</sequence>
<comment type="caution">
    <text evidence="3">The sequence shown here is derived from an EMBL/GenBank/DDBJ whole genome shotgun (WGS) entry which is preliminary data.</text>
</comment>
<dbReference type="AlphaFoldDB" id="A0A9P9FZM8"/>
<feature type="domain" description="Protein kinase" evidence="2">
    <location>
        <begin position="227"/>
        <end position="567"/>
    </location>
</feature>
<dbReference type="SUPFAM" id="SSF56112">
    <property type="entry name" value="Protein kinase-like (PK-like)"/>
    <property type="match status" value="1"/>
</dbReference>
<evidence type="ECO:0000256" key="1">
    <source>
        <dbReference type="SAM" id="MobiDB-lite"/>
    </source>
</evidence>
<protein>
    <submittedName>
        <fullName evidence="3">Kinase-like domain-containing protein</fullName>
    </submittedName>
</protein>
<gene>
    <name evidence="3" type="ORF">BKA55DRAFT_697811</name>
</gene>
<dbReference type="OrthoDB" id="1046782at2759"/>
<name>A0A9P9FZM8_FUSRE</name>
<dbReference type="Proteomes" id="UP000720189">
    <property type="component" value="Unassembled WGS sequence"/>
</dbReference>
<dbReference type="Pfam" id="PF00069">
    <property type="entry name" value="Pkinase"/>
    <property type="match status" value="1"/>
</dbReference>
<dbReference type="RefSeq" id="XP_046041751.1">
    <property type="nucleotide sequence ID" value="XM_046200443.1"/>
</dbReference>
<dbReference type="InterPro" id="IPR000719">
    <property type="entry name" value="Prot_kinase_dom"/>
</dbReference>
<keyword evidence="4" id="KW-1185">Reference proteome</keyword>